<dbReference type="Gene3D" id="3.90.550.10">
    <property type="entry name" value="Spore Coat Polysaccharide Biosynthesis Protein SpsA, Chain A"/>
    <property type="match status" value="1"/>
</dbReference>
<evidence type="ECO:0000259" key="1">
    <source>
        <dbReference type="Pfam" id="PF00535"/>
    </source>
</evidence>
<name>A0A0F9YGM5_9ZZZZ</name>
<dbReference type="Gene3D" id="3.40.50.2000">
    <property type="entry name" value="Glycogen Phosphorylase B"/>
    <property type="match status" value="1"/>
</dbReference>
<dbReference type="Pfam" id="PF13692">
    <property type="entry name" value="Glyco_trans_1_4"/>
    <property type="match status" value="1"/>
</dbReference>
<dbReference type="InterPro" id="IPR050834">
    <property type="entry name" value="Glycosyltransf_2"/>
</dbReference>
<accession>A0A0F9YGM5</accession>
<dbReference type="EMBL" id="LAZR01000026">
    <property type="protein sequence ID" value="KKO03549.1"/>
    <property type="molecule type" value="Genomic_DNA"/>
</dbReference>
<dbReference type="SUPFAM" id="SSF53756">
    <property type="entry name" value="UDP-Glycosyltransferase/glycogen phosphorylase"/>
    <property type="match status" value="1"/>
</dbReference>
<proteinExistence type="predicted"/>
<dbReference type="PANTHER" id="PTHR43685">
    <property type="entry name" value="GLYCOSYLTRANSFERASE"/>
    <property type="match status" value="1"/>
</dbReference>
<gene>
    <name evidence="2" type="ORF">LCGC14_0094740</name>
</gene>
<comment type="caution">
    <text evidence="2">The sequence shown here is derived from an EMBL/GenBank/DDBJ whole genome shotgun (WGS) entry which is preliminary data.</text>
</comment>
<dbReference type="Pfam" id="PF00535">
    <property type="entry name" value="Glycos_transf_2"/>
    <property type="match status" value="1"/>
</dbReference>
<dbReference type="CDD" id="cd06433">
    <property type="entry name" value="GT_2_WfgS_like"/>
    <property type="match status" value="1"/>
</dbReference>
<organism evidence="2">
    <name type="scientific">marine sediment metagenome</name>
    <dbReference type="NCBI Taxonomy" id="412755"/>
    <lineage>
        <taxon>unclassified sequences</taxon>
        <taxon>metagenomes</taxon>
        <taxon>ecological metagenomes</taxon>
    </lineage>
</organism>
<evidence type="ECO:0000313" key="2">
    <source>
        <dbReference type="EMBL" id="KKO03549.1"/>
    </source>
</evidence>
<reference evidence="2" key="1">
    <citation type="journal article" date="2015" name="Nature">
        <title>Complex archaea that bridge the gap between prokaryotes and eukaryotes.</title>
        <authorList>
            <person name="Spang A."/>
            <person name="Saw J.H."/>
            <person name="Jorgensen S.L."/>
            <person name="Zaremba-Niedzwiedzka K."/>
            <person name="Martijn J."/>
            <person name="Lind A.E."/>
            <person name="van Eijk R."/>
            <person name="Schleper C."/>
            <person name="Guy L."/>
            <person name="Ettema T.J."/>
        </authorList>
    </citation>
    <scope>NUCLEOTIDE SEQUENCE</scope>
</reference>
<sequence length="685" mass="75507">MDIVLFSFNPLQGRPGRAHHFASGLAQRHRVFFVDPPESVHRRRQLRLRVEQVQESLLHVRLPGGLGGRRTWAIHQLNQSRWLRGLRSALDKHGWGDAGRRVCLHMVPLWDRAAEVLRPDLTVYDAHDDWRTIPPNRPDLITRLEARYAQNADVILSVSDAIAANFAELGRATHDLPDAGDADLFARAITLQPADEIAALPRPRVLYVGGLDDCLAGDVVVDVARRLPDVSFVFVGPEVVRQRAMRERPNIFLLGERPYEQLPSYFAGADVCWIPFALTPHAIGRDCIKLYEYLATGRPVVATPLPRAKAFAPGVIVAEATGAALADACRAALADTSDPARAKRLALAGRHTWTRRVEELEALLVDILHPKRPEPATTAVTWVPTGLASLPDPPGETTGWPWTAETPAAPLPEGVSIEQLPTITLVTPTLNQGEFLEETIRSVLGQGYPRLQYIVVDGGSTDRTAEILDAYGPFLTECIREGDQGQSDAINKGLARGTGEVCGWLGSDDTLTPGALMTVGAHFAGDPHCRWLAGAGDFVDLAAGDRTHCIAGLAGPMALLDYWRYGMAGHYIPQPSCFWRRGLWEAVGGVNVDNHLAMDFELWLAFQQRAELHTIDRTLSVSKLHAGAKSTRHRRQQYADMRRRALASASGRGIWPGILVARKLWWTAAWRVGWLGRRVLGRGKK</sequence>
<dbReference type="InterPro" id="IPR029044">
    <property type="entry name" value="Nucleotide-diphossugar_trans"/>
</dbReference>
<dbReference type="PANTHER" id="PTHR43685:SF11">
    <property type="entry name" value="GLYCOSYLTRANSFERASE TAGX-RELATED"/>
    <property type="match status" value="1"/>
</dbReference>
<dbReference type="SUPFAM" id="SSF53448">
    <property type="entry name" value="Nucleotide-diphospho-sugar transferases"/>
    <property type="match status" value="1"/>
</dbReference>
<protein>
    <recommendedName>
        <fullName evidence="1">Glycosyltransferase 2-like domain-containing protein</fullName>
    </recommendedName>
</protein>
<feature type="domain" description="Glycosyltransferase 2-like" evidence="1">
    <location>
        <begin position="425"/>
        <end position="518"/>
    </location>
</feature>
<dbReference type="InterPro" id="IPR001173">
    <property type="entry name" value="Glyco_trans_2-like"/>
</dbReference>
<dbReference type="AlphaFoldDB" id="A0A0F9YGM5"/>